<accession>A0A2A5WUW7</accession>
<dbReference type="SUPFAM" id="SSF55681">
    <property type="entry name" value="Class II aaRS and biotin synthetases"/>
    <property type="match status" value="1"/>
</dbReference>
<dbReference type="PANTHER" id="PTHR11476">
    <property type="entry name" value="HISTIDYL-TRNA SYNTHETASE"/>
    <property type="match status" value="1"/>
</dbReference>
<evidence type="ECO:0000259" key="1">
    <source>
        <dbReference type="Pfam" id="PF13393"/>
    </source>
</evidence>
<dbReference type="InterPro" id="IPR045864">
    <property type="entry name" value="aa-tRNA-synth_II/BPL/LPL"/>
</dbReference>
<dbReference type="Gene3D" id="3.30.930.10">
    <property type="entry name" value="Bira Bifunctional Protein, Domain 2"/>
    <property type="match status" value="1"/>
</dbReference>
<dbReference type="Proteomes" id="UP000219327">
    <property type="component" value="Unassembled WGS sequence"/>
</dbReference>
<evidence type="ECO:0000313" key="3">
    <source>
        <dbReference type="Proteomes" id="UP000219327"/>
    </source>
</evidence>
<dbReference type="Pfam" id="PF13393">
    <property type="entry name" value="tRNA-synt_His"/>
    <property type="match status" value="1"/>
</dbReference>
<sequence>DGDLEIISLMLQAGIEAGLKGLRVEIGDVGIFLALLAGSGLTEGEVSVLFDLIQKKAPRDLEAVIDEMTVPKEIRAALVELPSLFGGDEVLGRAAASFSNFPLIVDRLNALTQVLSGLRQRFDDIELYVDLSELRGFGYHTGTVFAAYAGDRGDVIARGGRYDDVGGVFGRARGATGFDMDLRGLIEQQTALPEPMTRVLAPVGAVADPVGLWQMIERLRDEGYVVVEAAGTPPQTDCKLVHDGQQWSLAED</sequence>
<evidence type="ECO:0000313" key="2">
    <source>
        <dbReference type="EMBL" id="PDH40292.1"/>
    </source>
</evidence>
<proteinExistence type="predicted"/>
<feature type="domain" description="Class II Histidinyl-tRNA synthetase (HisRS)-like catalytic core" evidence="1">
    <location>
        <begin position="2"/>
        <end position="184"/>
    </location>
</feature>
<gene>
    <name evidence="2" type="primary">hisZ</name>
    <name evidence="2" type="ORF">CNE99_03755</name>
</gene>
<comment type="caution">
    <text evidence="2">The sequence shown here is derived from an EMBL/GenBank/DDBJ whole genome shotgun (WGS) entry which is preliminary data.</text>
</comment>
<keyword evidence="2" id="KW-0328">Glycosyltransferase</keyword>
<name>A0A2A5WUW7_9GAMM</name>
<organism evidence="2 3">
    <name type="scientific">OM182 bacterium MED-G24</name>
    <dbReference type="NCBI Taxonomy" id="1986255"/>
    <lineage>
        <taxon>Bacteria</taxon>
        <taxon>Pseudomonadati</taxon>
        <taxon>Pseudomonadota</taxon>
        <taxon>Gammaproteobacteria</taxon>
        <taxon>OMG group</taxon>
        <taxon>OM182 clade</taxon>
    </lineage>
</organism>
<protein>
    <submittedName>
        <fullName evidence="2">ATP phosphoribosyltransferase regulatory subunit</fullName>
    </submittedName>
</protein>
<feature type="non-terminal residue" evidence="2">
    <location>
        <position position="1"/>
    </location>
</feature>
<dbReference type="AlphaFoldDB" id="A0A2A5WUW7"/>
<dbReference type="InterPro" id="IPR041715">
    <property type="entry name" value="HisRS-like_core"/>
</dbReference>
<dbReference type="EMBL" id="NTKD01000013">
    <property type="protein sequence ID" value="PDH40292.1"/>
    <property type="molecule type" value="Genomic_DNA"/>
</dbReference>
<reference evidence="2 3" key="1">
    <citation type="submission" date="2017-08" db="EMBL/GenBank/DDBJ databases">
        <title>Fine stratification of microbial communities through a metagenomic profile of the photic zone.</title>
        <authorList>
            <person name="Haro-Moreno J.M."/>
            <person name="Lopez-Perez M."/>
            <person name="De La Torre J."/>
            <person name="Picazo A."/>
            <person name="Camacho A."/>
            <person name="Rodriguez-Valera F."/>
        </authorList>
    </citation>
    <scope>NUCLEOTIDE SEQUENCE [LARGE SCALE GENOMIC DNA]</scope>
    <source>
        <strain evidence="2">MED-G24</strain>
    </source>
</reference>
<keyword evidence="2" id="KW-0808">Transferase</keyword>
<dbReference type="PANTHER" id="PTHR11476:SF7">
    <property type="entry name" value="HISTIDINE--TRNA LIGASE"/>
    <property type="match status" value="1"/>
</dbReference>
<dbReference type="GO" id="GO:0016757">
    <property type="term" value="F:glycosyltransferase activity"/>
    <property type="evidence" value="ECO:0007669"/>
    <property type="project" value="UniProtKB-KW"/>
</dbReference>